<sequence>MRSIADGETQDERPPSSHSFCSDALERLGIKDVNVPQWGDAPLTMDGRPLWDVAGDDENVPVFWGCGVTPQEAVIRADLEGTVMAHAPGHMLVLDCMEDQVLK</sequence>
<dbReference type="GO" id="GO:0047820">
    <property type="term" value="F:D-glutamate cyclase activity"/>
    <property type="evidence" value="ECO:0007669"/>
    <property type="project" value="TreeGrafter"/>
</dbReference>
<dbReference type="PANTHER" id="PTHR32022">
    <property type="entry name" value="D-GLUTAMATE CYCLASE, MITOCHONDRIAL"/>
    <property type="match status" value="1"/>
</dbReference>
<dbReference type="Gene3D" id="3.30.2040.10">
    <property type="entry name" value="PSTPO5379-like domain"/>
    <property type="match status" value="1"/>
</dbReference>
<reference evidence="3 4" key="1">
    <citation type="submission" date="2018-12" db="EMBL/GenBank/DDBJ databases">
        <title>Genome of Verticillium dahliae isolate Getta Getta.</title>
        <authorList>
            <person name="Gardiner D.M."/>
        </authorList>
    </citation>
    <scope>NUCLEOTIDE SEQUENCE [LARGE SCALE GENOMIC DNA]</scope>
    <source>
        <strain evidence="3 4">Getta Getta</strain>
    </source>
</reference>
<comment type="similarity">
    <text evidence="1">Belongs to the D-glutamate cyclase family.</text>
</comment>
<organism evidence="3 4">
    <name type="scientific">Verticillium dahliae</name>
    <name type="common">Verticillium wilt</name>
    <dbReference type="NCBI Taxonomy" id="27337"/>
    <lineage>
        <taxon>Eukaryota</taxon>
        <taxon>Fungi</taxon>
        <taxon>Dikarya</taxon>
        <taxon>Ascomycota</taxon>
        <taxon>Pezizomycotina</taxon>
        <taxon>Sordariomycetes</taxon>
        <taxon>Hypocreomycetidae</taxon>
        <taxon>Glomerellales</taxon>
        <taxon>Plectosphaerellaceae</taxon>
        <taxon>Verticillium</taxon>
    </lineage>
</organism>
<dbReference type="EMBL" id="RSDZ01000010">
    <property type="protein sequence ID" value="RXG49971.1"/>
    <property type="molecule type" value="Genomic_DNA"/>
</dbReference>
<evidence type="ECO:0000256" key="1">
    <source>
        <dbReference type="ARBA" id="ARBA00007896"/>
    </source>
</evidence>
<comment type="caution">
    <text evidence="3">The sequence shown here is derived from an EMBL/GenBank/DDBJ whole genome shotgun (WGS) entry which is preliminary data.</text>
</comment>
<dbReference type="InterPro" id="IPR038021">
    <property type="entry name" value="Putative_hydro-lyase"/>
</dbReference>
<dbReference type="AlphaFoldDB" id="A0A444S9B8"/>
<protein>
    <recommendedName>
        <fullName evidence="5">DUF1445 domain-containing protein</fullName>
    </recommendedName>
</protein>
<evidence type="ECO:0000313" key="3">
    <source>
        <dbReference type="EMBL" id="RXG49971.1"/>
    </source>
</evidence>
<name>A0A444S9B8_VERDA</name>
<dbReference type="InterPro" id="IPR009906">
    <property type="entry name" value="D-Glu_cyclase"/>
</dbReference>
<dbReference type="SUPFAM" id="SSF160920">
    <property type="entry name" value="PSTPO5379-like"/>
    <property type="match status" value="1"/>
</dbReference>
<dbReference type="Pfam" id="PF07286">
    <property type="entry name" value="D-Glu_cyclase"/>
    <property type="match status" value="1"/>
</dbReference>
<gene>
    <name evidence="3" type="ORF">VDGE_20973</name>
</gene>
<keyword evidence="2" id="KW-0456">Lyase</keyword>
<dbReference type="GO" id="GO:0006536">
    <property type="term" value="P:glutamate metabolic process"/>
    <property type="evidence" value="ECO:0007669"/>
    <property type="project" value="TreeGrafter"/>
</dbReference>
<evidence type="ECO:0000313" key="4">
    <source>
        <dbReference type="Proteomes" id="UP000288725"/>
    </source>
</evidence>
<proteinExistence type="inferred from homology"/>
<evidence type="ECO:0008006" key="5">
    <source>
        <dbReference type="Google" id="ProtNLM"/>
    </source>
</evidence>
<dbReference type="Proteomes" id="UP000288725">
    <property type="component" value="Chromosome 2"/>
</dbReference>
<dbReference type="PANTHER" id="PTHR32022:SF10">
    <property type="entry name" value="D-GLUTAMATE CYCLASE, MITOCHONDRIAL"/>
    <property type="match status" value="1"/>
</dbReference>
<evidence type="ECO:0000256" key="2">
    <source>
        <dbReference type="ARBA" id="ARBA00023239"/>
    </source>
</evidence>
<accession>A0A444S9B8</accession>